<evidence type="ECO:0000259" key="4">
    <source>
        <dbReference type="Pfam" id="PF00890"/>
    </source>
</evidence>
<evidence type="ECO:0000256" key="3">
    <source>
        <dbReference type="ARBA" id="ARBA00023002"/>
    </source>
</evidence>
<dbReference type="InterPro" id="IPR003953">
    <property type="entry name" value="FAD-dep_OxRdtase_2_FAD-bd"/>
</dbReference>
<dbReference type="PIRSF" id="PIRSF000141">
    <property type="entry name" value="Anaerobic_G3P_dh"/>
    <property type="match status" value="1"/>
</dbReference>
<sequence length="413" mass="45251">MKYDIVIIGGGLSGLVSGILLTKAGRKVAIVSSGHSALHFSSGSFGLFGQRDGNFVERPLEAIAKLPASHPYRKVGIDAITDYVKRVKPLFAEAGINTHGSEERNHYRLTPIGAFKPAWLTIDDYATVGKPDNLPWGKVAIINFNGYLDFYPSFIAKGLEEAGLSCSLKSFTLPELETLRKSSTEMRAANIARVIVGDVIGDVAREVNRLAGDADTVLMPAVIGLFDDEPVKLLREKVDRPLYFVSTQPMSVGGMRSQIRLRRYFKKLGGTYLLGDSVTNGVAEGDRMMKIFTVNLGDMELSADYFILASGSFFSYGIMANPVSIYEPIFGLDIKAPTTRSEWYHKDIFKDHAYMKYGVTTDDEFRVMKDGRTLDNMYAVGAVLGGCNSMKEESGAGVALMTSMKVVDNILAR</sequence>
<evidence type="ECO:0000256" key="1">
    <source>
        <dbReference type="ARBA" id="ARBA00022630"/>
    </source>
</evidence>
<dbReference type="KEGG" id="mgod:E7746_10875"/>
<proteinExistence type="predicted"/>
<accession>A0A4P7VPF6</accession>
<dbReference type="SUPFAM" id="SSF51905">
    <property type="entry name" value="FAD/NAD(P)-binding domain"/>
    <property type="match status" value="1"/>
</dbReference>
<organism evidence="5 6">
    <name type="scientific">Muribaculum gordoncarteri</name>
    <dbReference type="NCBI Taxonomy" id="2530390"/>
    <lineage>
        <taxon>Bacteria</taxon>
        <taxon>Pseudomonadati</taxon>
        <taxon>Bacteroidota</taxon>
        <taxon>Bacteroidia</taxon>
        <taxon>Bacteroidales</taxon>
        <taxon>Muribaculaceae</taxon>
        <taxon>Muribaculum</taxon>
    </lineage>
</organism>
<reference evidence="5 6" key="1">
    <citation type="submission" date="2019-02" db="EMBL/GenBank/DDBJ databases">
        <title>Isolation and identification of novel species under the genus Muribaculum.</title>
        <authorList>
            <person name="Miyake S."/>
            <person name="Ding Y."/>
            <person name="Low A."/>
            <person name="Soh M."/>
            <person name="Seedorf H."/>
        </authorList>
    </citation>
    <scope>NUCLEOTIDE SEQUENCE [LARGE SCALE GENOMIC DNA]</scope>
    <source>
        <strain evidence="5 6">TLL-A4</strain>
    </source>
</reference>
<dbReference type="EC" id="1.1.5.3" evidence="5"/>
<dbReference type="Gene3D" id="3.50.50.60">
    <property type="entry name" value="FAD/NAD(P)-binding domain"/>
    <property type="match status" value="1"/>
</dbReference>
<name>A0A4P7VPF6_9BACT</name>
<dbReference type="InterPro" id="IPR009158">
    <property type="entry name" value="G3P_DH_GlpB_su"/>
</dbReference>
<keyword evidence="2" id="KW-0288">FMN</keyword>
<keyword evidence="3 5" id="KW-0560">Oxidoreductase</keyword>
<evidence type="ECO:0000313" key="6">
    <source>
        <dbReference type="Proteomes" id="UP000297031"/>
    </source>
</evidence>
<dbReference type="RefSeq" id="WP_136410797.1">
    <property type="nucleotide sequence ID" value="NZ_CP039393.1"/>
</dbReference>
<gene>
    <name evidence="5" type="primary">glpB</name>
    <name evidence="5" type="ORF">E7746_10875</name>
</gene>
<dbReference type="Pfam" id="PF00890">
    <property type="entry name" value="FAD_binding_2"/>
    <property type="match status" value="1"/>
</dbReference>
<dbReference type="NCBIfam" id="NF003719">
    <property type="entry name" value="PRK05329.1-2"/>
    <property type="match status" value="1"/>
</dbReference>
<keyword evidence="6" id="KW-1185">Reference proteome</keyword>
<feature type="domain" description="FAD-dependent oxidoreductase 2 FAD-binding" evidence="4">
    <location>
        <begin position="4"/>
        <end position="398"/>
    </location>
</feature>
<dbReference type="GO" id="GO:0004368">
    <property type="term" value="F:glycerol-3-phosphate dehydrogenase (quinone) activity"/>
    <property type="evidence" value="ECO:0007669"/>
    <property type="project" value="UniProtKB-EC"/>
</dbReference>
<dbReference type="InterPro" id="IPR036188">
    <property type="entry name" value="FAD/NAD-bd_sf"/>
</dbReference>
<keyword evidence="1" id="KW-0285">Flavoprotein</keyword>
<dbReference type="Proteomes" id="UP000297031">
    <property type="component" value="Chromosome"/>
</dbReference>
<dbReference type="AlphaFoldDB" id="A0A4P7VPF6"/>
<dbReference type="EMBL" id="CP039393">
    <property type="protein sequence ID" value="QCD36345.1"/>
    <property type="molecule type" value="Genomic_DNA"/>
</dbReference>
<protein>
    <submittedName>
        <fullName evidence="5">Anaerobic glycerol-3-phosphate dehydrogenase subunit B</fullName>
        <ecNumber evidence="5">1.1.5.3</ecNumber>
    </submittedName>
</protein>
<dbReference type="GO" id="GO:0009331">
    <property type="term" value="C:glycerol-3-phosphate dehydrogenase (FAD) complex"/>
    <property type="evidence" value="ECO:0007669"/>
    <property type="project" value="InterPro"/>
</dbReference>
<evidence type="ECO:0000313" key="5">
    <source>
        <dbReference type="EMBL" id="QCD36345.1"/>
    </source>
</evidence>
<dbReference type="NCBIfam" id="TIGR03378">
    <property type="entry name" value="glycerol3P_GlpB"/>
    <property type="match status" value="1"/>
</dbReference>
<evidence type="ECO:0000256" key="2">
    <source>
        <dbReference type="ARBA" id="ARBA00022643"/>
    </source>
</evidence>
<dbReference type="OrthoDB" id="140595at2"/>
<dbReference type="NCBIfam" id="NF003720">
    <property type="entry name" value="PRK05329.1-3"/>
    <property type="match status" value="1"/>
</dbReference>